<dbReference type="NCBIfam" id="TIGR00045">
    <property type="entry name" value="glycerate kinase"/>
    <property type="match status" value="1"/>
</dbReference>
<reference evidence="5" key="1">
    <citation type="journal article" date="2014" name="Int. J. Syst. Evol. Microbiol.">
        <title>Complete genome sequence of Corynebacterium casei LMG S-19264T (=DSM 44701T), isolated from a smear-ripened cheese.</title>
        <authorList>
            <consortium name="US DOE Joint Genome Institute (JGI-PGF)"/>
            <person name="Walter F."/>
            <person name="Albersmeier A."/>
            <person name="Kalinowski J."/>
            <person name="Ruckert C."/>
        </authorList>
    </citation>
    <scope>NUCLEOTIDE SEQUENCE</scope>
    <source>
        <strain evidence="5">CGMCC 1.16067</strain>
    </source>
</reference>
<dbReference type="Gene3D" id="3.40.50.10350">
    <property type="entry name" value="Glycerate kinase, domain 1"/>
    <property type="match status" value="1"/>
</dbReference>
<keyword evidence="2 4" id="KW-0808">Transferase</keyword>
<reference evidence="5" key="2">
    <citation type="submission" date="2020-09" db="EMBL/GenBank/DDBJ databases">
        <authorList>
            <person name="Sun Q."/>
            <person name="Zhou Y."/>
        </authorList>
    </citation>
    <scope>NUCLEOTIDE SEQUENCE</scope>
    <source>
        <strain evidence="5">CGMCC 1.16067</strain>
    </source>
</reference>
<dbReference type="EMBL" id="BMKQ01000001">
    <property type="protein sequence ID" value="GGF31323.1"/>
    <property type="molecule type" value="Genomic_DNA"/>
</dbReference>
<evidence type="ECO:0000256" key="4">
    <source>
        <dbReference type="PIRNR" id="PIRNR006078"/>
    </source>
</evidence>
<organism evidence="5 6">
    <name type="scientific">Marmoricola endophyticus</name>
    <dbReference type="NCBI Taxonomy" id="2040280"/>
    <lineage>
        <taxon>Bacteria</taxon>
        <taxon>Bacillati</taxon>
        <taxon>Actinomycetota</taxon>
        <taxon>Actinomycetes</taxon>
        <taxon>Propionibacteriales</taxon>
        <taxon>Nocardioidaceae</taxon>
        <taxon>Marmoricola</taxon>
    </lineage>
</organism>
<dbReference type="PANTHER" id="PTHR21599">
    <property type="entry name" value="GLYCERATE KINASE"/>
    <property type="match status" value="1"/>
</dbReference>
<evidence type="ECO:0000313" key="6">
    <source>
        <dbReference type="Proteomes" id="UP000649179"/>
    </source>
</evidence>
<evidence type="ECO:0008006" key="7">
    <source>
        <dbReference type="Google" id="ProtNLM"/>
    </source>
</evidence>
<name>A0A917BAI4_9ACTN</name>
<keyword evidence="6" id="KW-1185">Reference proteome</keyword>
<dbReference type="AlphaFoldDB" id="A0A917BAI4"/>
<dbReference type="Pfam" id="PF02595">
    <property type="entry name" value="Gly_kinase"/>
    <property type="match status" value="1"/>
</dbReference>
<dbReference type="Gene3D" id="3.90.1510.10">
    <property type="entry name" value="Glycerate kinase, domain 2"/>
    <property type="match status" value="1"/>
</dbReference>
<dbReference type="InterPro" id="IPR018197">
    <property type="entry name" value="Glycerate_kinase_RE-like"/>
</dbReference>
<keyword evidence="3 4" id="KW-0418">Kinase</keyword>
<evidence type="ECO:0000256" key="1">
    <source>
        <dbReference type="ARBA" id="ARBA00006284"/>
    </source>
</evidence>
<comment type="similarity">
    <text evidence="1 4">Belongs to the glycerate kinase type-1 family.</text>
</comment>
<comment type="caution">
    <text evidence="5">The sequence shown here is derived from an EMBL/GenBank/DDBJ whole genome shotgun (WGS) entry which is preliminary data.</text>
</comment>
<proteinExistence type="inferred from homology"/>
<gene>
    <name evidence="5" type="ORF">GCM10011519_00880</name>
</gene>
<dbReference type="GO" id="GO:0008887">
    <property type="term" value="F:glycerate kinase activity"/>
    <property type="evidence" value="ECO:0007669"/>
    <property type="project" value="UniProtKB-UniRule"/>
</dbReference>
<evidence type="ECO:0000256" key="3">
    <source>
        <dbReference type="ARBA" id="ARBA00022777"/>
    </source>
</evidence>
<evidence type="ECO:0000313" key="5">
    <source>
        <dbReference type="EMBL" id="GGF31323.1"/>
    </source>
</evidence>
<dbReference type="GO" id="GO:0031388">
    <property type="term" value="P:organic acid phosphorylation"/>
    <property type="evidence" value="ECO:0007669"/>
    <property type="project" value="UniProtKB-UniRule"/>
</dbReference>
<accession>A0A917BAI4</accession>
<dbReference type="Proteomes" id="UP000649179">
    <property type="component" value="Unassembled WGS sequence"/>
</dbReference>
<dbReference type="SUPFAM" id="SSF110738">
    <property type="entry name" value="Glycerate kinase I"/>
    <property type="match status" value="1"/>
</dbReference>
<sequence length="364" mass="36723">MRVVVAPDKFAGTLTAVEAAEAVRTGWTRRAPGDDVVLRPMSDGGPGFVDVLHEALGGELLAVTVTGPYSAPAPATLLRVGDTAYVESAQAVGLHLTPAEERDPERATSRGLGELVRSAVEAGARRVVVGLGGSATNDGGAGALAALGATAEGGALDAGPAALPGITAVDLSPARELLHDVELVAASDVDNPLAGLRGATRTFGPQKGLADERLVEVDSWLDDFGGLCDRFVATSKGAGAAGGLGFALLLLGASREPGVAMVADAVGLLDAVRTADLVITGEGAFDFSSRSGKVPYGVAQVAAQALRPCVALAGAVLIGAREMRTLGVESAYSLVDLVGEDRAFADPAGALADLAERTARTWSR</sequence>
<dbReference type="InterPro" id="IPR018193">
    <property type="entry name" value="Glyc_kinase_flavodox-like_fold"/>
</dbReference>
<dbReference type="PIRSF" id="PIRSF006078">
    <property type="entry name" value="GlxK"/>
    <property type="match status" value="1"/>
</dbReference>
<dbReference type="RefSeq" id="WP_188777217.1">
    <property type="nucleotide sequence ID" value="NZ_BMKQ01000001.1"/>
</dbReference>
<dbReference type="PANTHER" id="PTHR21599:SF0">
    <property type="entry name" value="GLYCERATE KINASE"/>
    <property type="match status" value="1"/>
</dbReference>
<evidence type="ECO:0000256" key="2">
    <source>
        <dbReference type="ARBA" id="ARBA00022679"/>
    </source>
</evidence>
<dbReference type="InterPro" id="IPR004381">
    <property type="entry name" value="Glycerate_kinase"/>
</dbReference>
<protein>
    <recommendedName>
        <fullName evidence="7">Glycerate kinase</fullName>
    </recommendedName>
</protein>
<dbReference type="InterPro" id="IPR036129">
    <property type="entry name" value="Glycerate_kinase_sf"/>
</dbReference>